<evidence type="ECO:0000313" key="5">
    <source>
        <dbReference type="Proteomes" id="UP000653472"/>
    </source>
</evidence>
<sequence length="159" mass="17654">MDIRLDPLTHPELLRLLVEHRQSMFAHSPPESIHALDLDGLRRPDITFWSAWEGDTVLGCGALRALDAAHGEIKSMRTAHAHLRKGVAAALLMHMLAEARHRGYTRLSLETGTADAFIPARTLYARFGFETCGPFGDYVEDPYSTFMTLAMPAPDRALA</sequence>
<keyword evidence="2" id="KW-0012">Acyltransferase</keyword>
<dbReference type="InterPro" id="IPR016181">
    <property type="entry name" value="Acyl_CoA_acyltransferase"/>
</dbReference>
<dbReference type="InterPro" id="IPR050832">
    <property type="entry name" value="Bact_Acetyltransf"/>
</dbReference>
<comment type="caution">
    <text evidence="4">The sequence shown here is derived from an EMBL/GenBank/DDBJ whole genome shotgun (WGS) entry which is preliminary data.</text>
</comment>
<name>A0A970B5J3_9GAMM</name>
<dbReference type="PANTHER" id="PTHR43877:SF5">
    <property type="entry name" value="BLL8307 PROTEIN"/>
    <property type="match status" value="1"/>
</dbReference>
<dbReference type="EMBL" id="JAAVXB010000002">
    <property type="protein sequence ID" value="NKF21773.1"/>
    <property type="molecule type" value="Genomic_DNA"/>
</dbReference>
<dbReference type="GO" id="GO:0016747">
    <property type="term" value="F:acyltransferase activity, transferring groups other than amino-acyl groups"/>
    <property type="evidence" value="ECO:0007669"/>
    <property type="project" value="InterPro"/>
</dbReference>
<dbReference type="CDD" id="cd04301">
    <property type="entry name" value="NAT_SF"/>
    <property type="match status" value="1"/>
</dbReference>
<proteinExistence type="predicted"/>
<evidence type="ECO:0000313" key="4">
    <source>
        <dbReference type="EMBL" id="NKF21773.1"/>
    </source>
</evidence>
<accession>A0A970B5J3</accession>
<dbReference type="SUPFAM" id="SSF55729">
    <property type="entry name" value="Acyl-CoA N-acyltransferases (Nat)"/>
    <property type="match status" value="1"/>
</dbReference>
<evidence type="ECO:0000259" key="3">
    <source>
        <dbReference type="PROSITE" id="PS51186"/>
    </source>
</evidence>
<dbReference type="PROSITE" id="PS51186">
    <property type="entry name" value="GNAT"/>
    <property type="match status" value="1"/>
</dbReference>
<keyword evidence="1" id="KW-0808">Transferase</keyword>
<gene>
    <name evidence="4" type="ORF">G7Y82_05540</name>
</gene>
<keyword evidence="5" id="KW-1185">Reference proteome</keyword>
<feature type="domain" description="N-acetyltransferase" evidence="3">
    <location>
        <begin position="3"/>
        <end position="152"/>
    </location>
</feature>
<dbReference type="InterPro" id="IPR000182">
    <property type="entry name" value="GNAT_dom"/>
</dbReference>
<evidence type="ECO:0000256" key="2">
    <source>
        <dbReference type="ARBA" id="ARBA00023315"/>
    </source>
</evidence>
<dbReference type="PANTHER" id="PTHR43877">
    <property type="entry name" value="AMINOALKYLPHOSPHONATE N-ACETYLTRANSFERASE-RELATED-RELATED"/>
    <property type="match status" value="1"/>
</dbReference>
<dbReference type="Pfam" id="PF00583">
    <property type="entry name" value="Acetyltransf_1"/>
    <property type="match status" value="1"/>
</dbReference>
<dbReference type="Proteomes" id="UP000653472">
    <property type="component" value="Unassembled WGS sequence"/>
</dbReference>
<reference evidence="4" key="1">
    <citation type="submission" date="2020-03" db="EMBL/GenBank/DDBJ databases">
        <title>Solimonas marina sp. nov., isolated from deep seawater of the Pacific Ocean.</title>
        <authorList>
            <person name="Liu X."/>
            <person name="Lai Q."/>
            <person name="Sun F."/>
            <person name="Gai Y."/>
            <person name="Li G."/>
            <person name="Shao Z."/>
        </authorList>
    </citation>
    <scope>NUCLEOTIDE SEQUENCE</scope>
    <source>
        <strain evidence="4">C16B3</strain>
    </source>
</reference>
<dbReference type="RefSeq" id="WP_168147009.1">
    <property type="nucleotide sequence ID" value="NZ_JAAVXB010000002.1"/>
</dbReference>
<evidence type="ECO:0000256" key="1">
    <source>
        <dbReference type="ARBA" id="ARBA00022679"/>
    </source>
</evidence>
<organism evidence="4 5">
    <name type="scientific">Solimonas marina</name>
    <dbReference type="NCBI Taxonomy" id="2714601"/>
    <lineage>
        <taxon>Bacteria</taxon>
        <taxon>Pseudomonadati</taxon>
        <taxon>Pseudomonadota</taxon>
        <taxon>Gammaproteobacteria</taxon>
        <taxon>Nevskiales</taxon>
        <taxon>Nevskiaceae</taxon>
        <taxon>Solimonas</taxon>
    </lineage>
</organism>
<dbReference type="AlphaFoldDB" id="A0A970B5J3"/>
<dbReference type="Gene3D" id="3.40.630.30">
    <property type="match status" value="1"/>
</dbReference>
<protein>
    <submittedName>
        <fullName evidence="4">GNAT family N-acetyltransferase</fullName>
    </submittedName>
</protein>